<keyword evidence="14" id="KW-1185">Reference proteome</keyword>
<dbReference type="PROSITE" id="PS50928">
    <property type="entry name" value="ABC_TM1"/>
    <property type="match status" value="1"/>
</dbReference>
<gene>
    <name evidence="13" type="primary">pstA_2</name>
    <name evidence="13" type="ORF">GCM10023205_75750</name>
</gene>
<evidence type="ECO:0000256" key="8">
    <source>
        <dbReference type="ARBA" id="ARBA00022989"/>
    </source>
</evidence>
<feature type="transmembrane region" description="Helical" evidence="10">
    <location>
        <begin position="247"/>
        <end position="270"/>
    </location>
</feature>
<dbReference type="InterPro" id="IPR051408">
    <property type="entry name" value="Phosphate_transprt_permease"/>
</dbReference>
<keyword evidence="6" id="KW-0592">Phosphate transport</keyword>
<protein>
    <recommendedName>
        <fullName evidence="10">Phosphate transport system permease protein PstA</fullName>
    </recommendedName>
</protein>
<feature type="compositionally biased region" description="Low complexity" evidence="11">
    <location>
        <begin position="1"/>
        <end position="16"/>
    </location>
</feature>
<evidence type="ECO:0000256" key="6">
    <source>
        <dbReference type="ARBA" id="ARBA00022592"/>
    </source>
</evidence>
<feature type="transmembrane region" description="Helical" evidence="10">
    <location>
        <begin position="62"/>
        <end position="81"/>
    </location>
</feature>
<dbReference type="PANTHER" id="PTHR42922:SF1">
    <property type="entry name" value="PHOSPHATE TRANSPORT SYSTEM PERMEASE PROTEIN PSTA"/>
    <property type="match status" value="1"/>
</dbReference>
<evidence type="ECO:0000256" key="4">
    <source>
        <dbReference type="ARBA" id="ARBA00022448"/>
    </source>
</evidence>
<keyword evidence="4" id="KW-0813">Transport</keyword>
<dbReference type="SUPFAM" id="SSF161098">
    <property type="entry name" value="MetI-like"/>
    <property type="match status" value="1"/>
</dbReference>
<feature type="region of interest" description="Disordered" evidence="11">
    <location>
        <begin position="1"/>
        <end position="42"/>
    </location>
</feature>
<dbReference type="EMBL" id="BAABHS010000046">
    <property type="protein sequence ID" value="GAA4992187.1"/>
    <property type="molecule type" value="Genomic_DNA"/>
</dbReference>
<feature type="transmembrane region" description="Helical" evidence="10">
    <location>
        <begin position="362"/>
        <end position="385"/>
    </location>
</feature>
<name>A0ABP9I981_9ACTN</name>
<reference evidence="14" key="1">
    <citation type="journal article" date="2019" name="Int. J. Syst. Evol. Microbiol.">
        <title>The Global Catalogue of Microorganisms (GCM) 10K type strain sequencing project: providing services to taxonomists for standard genome sequencing and annotation.</title>
        <authorList>
            <consortium name="The Broad Institute Genomics Platform"/>
            <consortium name="The Broad Institute Genome Sequencing Center for Infectious Disease"/>
            <person name="Wu L."/>
            <person name="Ma J."/>
        </authorList>
    </citation>
    <scope>NUCLEOTIDE SEQUENCE [LARGE SCALE GENOMIC DNA]</scope>
    <source>
        <strain evidence="14">JCM 17986</strain>
    </source>
</reference>
<keyword evidence="5 10" id="KW-1003">Cell membrane</keyword>
<feature type="domain" description="ABC transmembrane type-1" evidence="12">
    <location>
        <begin position="178"/>
        <end position="381"/>
    </location>
</feature>
<dbReference type="InterPro" id="IPR035906">
    <property type="entry name" value="MetI-like_sf"/>
</dbReference>
<dbReference type="PANTHER" id="PTHR42922">
    <property type="entry name" value="PHOSPHATE TRANSPORT SYSTEM PERMEASE PROTEIN PSTA"/>
    <property type="match status" value="1"/>
</dbReference>
<evidence type="ECO:0000256" key="7">
    <source>
        <dbReference type="ARBA" id="ARBA00022692"/>
    </source>
</evidence>
<dbReference type="Gene3D" id="1.10.3720.10">
    <property type="entry name" value="MetI-like"/>
    <property type="match status" value="1"/>
</dbReference>
<feature type="transmembrane region" description="Helical" evidence="10">
    <location>
        <begin position="87"/>
        <end position="107"/>
    </location>
</feature>
<feature type="transmembrane region" description="Helical" evidence="10">
    <location>
        <begin position="216"/>
        <end position="241"/>
    </location>
</feature>
<dbReference type="Pfam" id="PF00528">
    <property type="entry name" value="BPD_transp_1"/>
    <property type="match status" value="1"/>
</dbReference>
<dbReference type="NCBIfam" id="TIGR00974">
    <property type="entry name" value="3a0107s02c"/>
    <property type="match status" value="1"/>
</dbReference>
<dbReference type="RefSeq" id="WP_345680395.1">
    <property type="nucleotide sequence ID" value="NZ_BAABHS010000046.1"/>
</dbReference>
<evidence type="ECO:0000256" key="3">
    <source>
        <dbReference type="ARBA" id="ARBA00007069"/>
    </source>
</evidence>
<accession>A0ABP9I981</accession>
<evidence type="ECO:0000256" key="9">
    <source>
        <dbReference type="ARBA" id="ARBA00023136"/>
    </source>
</evidence>
<comment type="caution">
    <text evidence="13">The sequence shown here is derived from an EMBL/GenBank/DDBJ whole genome shotgun (WGS) entry which is preliminary data.</text>
</comment>
<comment type="function">
    <text evidence="1">Part of the binding-protein-dependent transport system for phosphate; probably responsible for the translocation of the substrate across the membrane.</text>
</comment>
<proteinExistence type="inferred from homology"/>
<feature type="transmembrane region" description="Helical" evidence="10">
    <location>
        <begin position="185"/>
        <end position="204"/>
    </location>
</feature>
<evidence type="ECO:0000259" key="12">
    <source>
        <dbReference type="PROSITE" id="PS50928"/>
    </source>
</evidence>
<comment type="similarity">
    <text evidence="3 10">Belongs to the binding-protein-dependent transport system permease family. CysTW subfamily.</text>
</comment>
<evidence type="ECO:0000256" key="11">
    <source>
        <dbReference type="SAM" id="MobiDB-lite"/>
    </source>
</evidence>
<dbReference type="InterPro" id="IPR000515">
    <property type="entry name" value="MetI-like"/>
</dbReference>
<keyword evidence="9 10" id="KW-0472">Membrane</keyword>
<evidence type="ECO:0000256" key="2">
    <source>
        <dbReference type="ARBA" id="ARBA00004651"/>
    </source>
</evidence>
<organism evidence="13 14">
    <name type="scientific">Yinghuangia aomiensis</name>
    <dbReference type="NCBI Taxonomy" id="676205"/>
    <lineage>
        <taxon>Bacteria</taxon>
        <taxon>Bacillati</taxon>
        <taxon>Actinomycetota</taxon>
        <taxon>Actinomycetes</taxon>
        <taxon>Kitasatosporales</taxon>
        <taxon>Streptomycetaceae</taxon>
        <taxon>Yinghuangia</taxon>
    </lineage>
</organism>
<evidence type="ECO:0000313" key="13">
    <source>
        <dbReference type="EMBL" id="GAA4992187.1"/>
    </source>
</evidence>
<dbReference type="Proteomes" id="UP001500466">
    <property type="component" value="Unassembled WGS sequence"/>
</dbReference>
<feature type="compositionally biased region" description="Pro residues" evidence="11">
    <location>
        <begin position="17"/>
        <end position="30"/>
    </location>
</feature>
<feature type="transmembrane region" description="Helical" evidence="10">
    <location>
        <begin position="119"/>
        <end position="143"/>
    </location>
</feature>
<sequence>MTTGTTAGHASGALPGAAPPPIPAGRPAAPPAVSGAGVPDDADEAARPRIALRRVPREETGVALASLLAGASAAWLLYGRILPVAGWQGYLITAYVAFLVLYTLATHLRSDAVQARDRLAGAVVATGIAMLLGTVGTVVGYIVKRGHGSIDADFFTETQEYFGALSGPDVAVGAAHAVVGTLEQVALATAMTVPLGIATAVYLNEVRGRLAGVVRIVVEAMSALPSIVAGLFVYAVVLIGMGQGRSGFAASLALGIMMLPIVTRTTEVVLRLVPGGLREASLALGASELRTLWHVVLPTARSGLATAVILGIARAVGETSPVLLVAGGSSRMNWNPFEGEQESLVYFIWRNIKSPSDRLNSLAFGGALALVGLVLALFVVTRLLAGRAPGELSRRQKRRIARESAAA</sequence>
<evidence type="ECO:0000256" key="1">
    <source>
        <dbReference type="ARBA" id="ARBA00003510"/>
    </source>
</evidence>
<evidence type="ECO:0000256" key="5">
    <source>
        <dbReference type="ARBA" id="ARBA00022475"/>
    </source>
</evidence>
<keyword evidence="7 10" id="KW-0812">Transmembrane</keyword>
<evidence type="ECO:0000313" key="14">
    <source>
        <dbReference type="Proteomes" id="UP001500466"/>
    </source>
</evidence>
<keyword evidence="8 10" id="KW-1133">Transmembrane helix</keyword>
<dbReference type="InterPro" id="IPR005672">
    <property type="entry name" value="Phosphate_PstA"/>
</dbReference>
<comment type="subcellular location">
    <subcellularLocation>
        <location evidence="2 10">Cell membrane</location>
        <topology evidence="2 10">Multi-pass membrane protein</topology>
    </subcellularLocation>
</comment>
<dbReference type="CDD" id="cd06261">
    <property type="entry name" value="TM_PBP2"/>
    <property type="match status" value="1"/>
</dbReference>
<evidence type="ECO:0000256" key="10">
    <source>
        <dbReference type="RuleBase" id="RU363043"/>
    </source>
</evidence>